<dbReference type="AlphaFoldDB" id="A0A5B7IG47"/>
<evidence type="ECO:0000313" key="2">
    <source>
        <dbReference type="Proteomes" id="UP000324222"/>
    </source>
</evidence>
<sequence>MPRDISTCRTLDINSLTQPNIYLCHKESTDHRSATIFRFAFPAPRDIATRVTSTRPLHQPGTDAEHSSR</sequence>
<evidence type="ECO:0000313" key="1">
    <source>
        <dbReference type="EMBL" id="MPC83390.1"/>
    </source>
</evidence>
<organism evidence="1 2">
    <name type="scientific">Portunus trituberculatus</name>
    <name type="common">Swimming crab</name>
    <name type="synonym">Neptunus trituberculatus</name>
    <dbReference type="NCBI Taxonomy" id="210409"/>
    <lineage>
        <taxon>Eukaryota</taxon>
        <taxon>Metazoa</taxon>
        <taxon>Ecdysozoa</taxon>
        <taxon>Arthropoda</taxon>
        <taxon>Crustacea</taxon>
        <taxon>Multicrustacea</taxon>
        <taxon>Malacostraca</taxon>
        <taxon>Eumalacostraca</taxon>
        <taxon>Eucarida</taxon>
        <taxon>Decapoda</taxon>
        <taxon>Pleocyemata</taxon>
        <taxon>Brachyura</taxon>
        <taxon>Eubrachyura</taxon>
        <taxon>Portunoidea</taxon>
        <taxon>Portunidae</taxon>
        <taxon>Portuninae</taxon>
        <taxon>Portunus</taxon>
    </lineage>
</organism>
<accession>A0A5B7IG47</accession>
<name>A0A5B7IG47_PORTR</name>
<dbReference type="Proteomes" id="UP000324222">
    <property type="component" value="Unassembled WGS sequence"/>
</dbReference>
<protein>
    <submittedName>
        <fullName evidence="1">Uncharacterized protein</fullName>
    </submittedName>
</protein>
<gene>
    <name evidence="1" type="ORF">E2C01_078099</name>
</gene>
<comment type="caution">
    <text evidence="1">The sequence shown here is derived from an EMBL/GenBank/DDBJ whole genome shotgun (WGS) entry which is preliminary data.</text>
</comment>
<proteinExistence type="predicted"/>
<keyword evidence="2" id="KW-1185">Reference proteome</keyword>
<dbReference type="EMBL" id="VSRR010062378">
    <property type="protein sequence ID" value="MPC83390.1"/>
    <property type="molecule type" value="Genomic_DNA"/>
</dbReference>
<reference evidence="1 2" key="1">
    <citation type="submission" date="2019-05" db="EMBL/GenBank/DDBJ databases">
        <title>Another draft genome of Portunus trituberculatus and its Hox gene families provides insights of decapod evolution.</title>
        <authorList>
            <person name="Jeong J.-H."/>
            <person name="Song I."/>
            <person name="Kim S."/>
            <person name="Choi T."/>
            <person name="Kim D."/>
            <person name="Ryu S."/>
            <person name="Kim W."/>
        </authorList>
    </citation>
    <scope>NUCLEOTIDE SEQUENCE [LARGE SCALE GENOMIC DNA]</scope>
    <source>
        <tissue evidence="1">Muscle</tissue>
    </source>
</reference>